<comment type="caution">
    <text evidence="2">The sequence shown here is derived from an EMBL/GenBank/DDBJ whole genome shotgun (WGS) entry which is preliminary data.</text>
</comment>
<evidence type="ECO:0000259" key="1">
    <source>
        <dbReference type="Pfam" id="PF00078"/>
    </source>
</evidence>
<dbReference type="InterPro" id="IPR000477">
    <property type="entry name" value="RT_dom"/>
</dbReference>
<gene>
    <name evidence="2" type="ORF">M9458_057094</name>
</gene>
<name>A0ABD0MH51_CIRMR</name>
<dbReference type="Pfam" id="PF00078">
    <property type="entry name" value="RVT_1"/>
    <property type="match status" value="1"/>
</dbReference>
<evidence type="ECO:0000313" key="3">
    <source>
        <dbReference type="Proteomes" id="UP001529510"/>
    </source>
</evidence>
<dbReference type="SUPFAM" id="SSF56672">
    <property type="entry name" value="DNA/RNA polymerases"/>
    <property type="match status" value="1"/>
</dbReference>
<feature type="domain" description="Reverse transcriptase" evidence="1">
    <location>
        <begin position="82"/>
        <end position="230"/>
    </location>
</feature>
<sequence>MSTSFLTPKEKLQYFTAIGQEELNKLITVSKPTTCLLDPVPTKLLKELLPVAEEPLLNIINSSLSLGHVPKPFKLAVIKPLIKKPQLDPSELANYRPISNLPFMSKILEKVISAQLCSFLQKNDIYEEFQSGFRPHHSTETALVKITNDLLLASDQGCISLLVLLDLSVAFDTIDHDILIDRLQNYAGIQGRALKWFRSYLSDRYHFVYLNGESSQLSPVKYGVPQGSVLVHAFMTSRLDYCNALLGGCPASSINKLQIVQNAAARVLTRSRKYDHITPILKSLHWLPIRFRISYKIALLTYKALNGLAPAYLTSLLPRYNPSRSLRSQNSGLLVVPRIAKSTKGGRAFSHLAPKLWNSLPDNVRGSDTLSLFKSRLKTHLFSQAFK</sequence>
<accession>A0ABD0MH51</accession>
<dbReference type="EMBL" id="JAMKFB020000736">
    <property type="protein sequence ID" value="KAL0147588.1"/>
    <property type="molecule type" value="Genomic_DNA"/>
</dbReference>
<reference evidence="2 3" key="1">
    <citation type="submission" date="2024-05" db="EMBL/GenBank/DDBJ databases">
        <title>Genome sequencing and assembly of Indian major carp, Cirrhinus mrigala (Hamilton, 1822).</title>
        <authorList>
            <person name="Mohindra V."/>
            <person name="Chowdhury L.M."/>
            <person name="Lal K."/>
            <person name="Jena J.K."/>
        </authorList>
    </citation>
    <scope>NUCLEOTIDE SEQUENCE [LARGE SCALE GENOMIC DNA]</scope>
    <source>
        <strain evidence="2">CM1030</strain>
        <tissue evidence="2">Blood</tissue>
    </source>
</reference>
<protein>
    <recommendedName>
        <fullName evidence="1">Reverse transcriptase domain-containing protein</fullName>
    </recommendedName>
</protein>
<evidence type="ECO:0000313" key="2">
    <source>
        <dbReference type="EMBL" id="KAL0147588.1"/>
    </source>
</evidence>
<dbReference type="AlphaFoldDB" id="A0ABD0MH51"/>
<organism evidence="2 3">
    <name type="scientific">Cirrhinus mrigala</name>
    <name type="common">Mrigala</name>
    <dbReference type="NCBI Taxonomy" id="683832"/>
    <lineage>
        <taxon>Eukaryota</taxon>
        <taxon>Metazoa</taxon>
        <taxon>Chordata</taxon>
        <taxon>Craniata</taxon>
        <taxon>Vertebrata</taxon>
        <taxon>Euteleostomi</taxon>
        <taxon>Actinopterygii</taxon>
        <taxon>Neopterygii</taxon>
        <taxon>Teleostei</taxon>
        <taxon>Ostariophysi</taxon>
        <taxon>Cypriniformes</taxon>
        <taxon>Cyprinidae</taxon>
        <taxon>Labeoninae</taxon>
        <taxon>Labeonini</taxon>
        <taxon>Cirrhinus</taxon>
    </lineage>
</organism>
<keyword evidence="3" id="KW-1185">Reference proteome</keyword>
<dbReference type="InterPro" id="IPR043502">
    <property type="entry name" value="DNA/RNA_pol_sf"/>
</dbReference>
<dbReference type="Proteomes" id="UP001529510">
    <property type="component" value="Unassembled WGS sequence"/>
</dbReference>
<dbReference type="PANTHER" id="PTHR33332">
    <property type="entry name" value="REVERSE TRANSCRIPTASE DOMAIN-CONTAINING PROTEIN"/>
    <property type="match status" value="1"/>
</dbReference>
<proteinExistence type="predicted"/>